<dbReference type="KEGG" id="hhb:Hhub_6101"/>
<proteinExistence type="predicted"/>
<keyword evidence="2" id="KW-1185">Reference proteome</keyword>
<dbReference type="InterPro" id="IPR041025">
    <property type="entry name" value="HNH_repeat"/>
</dbReference>
<organism evidence="1 2">
    <name type="scientific">Halobacterium hubeiense</name>
    <dbReference type="NCBI Taxonomy" id="1407499"/>
    <lineage>
        <taxon>Archaea</taxon>
        <taxon>Methanobacteriati</taxon>
        <taxon>Methanobacteriota</taxon>
        <taxon>Stenosarchaea group</taxon>
        <taxon>Halobacteria</taxon>
        <taxon>Halobacteriales</taxon>
        <taxon>Halobacteriaceae</taxon>
        <taxon>Halobacterium</taxon>
    </lineage>
</organism>
<sequence length="698" mass="78268">MGSKIPEEKLVADLQAVADMVGEAPTVAQYRAHGEYSYAPLKNHFGSYNDAIEAAGLKPNQQVADPDCQISTEALITDIQAVAEHIGETPTQLQYRKYGEHASNTLVRAFGSYNDALEAAGYKPNRHRDISKDELLSNLRQIASDLNEVPTAHQFSEYGKYSLDLLTDEFGSYNNALKAAGFEVNTYYSIPAEDLLIDLVEVADKLGETPTKDQYSEFGIYHGDTLTHQFGSFAAALEEIGHEPNRKQPITDTELLLDVQRVAEEVGGPPTYEQYNTHGEYSSNSLKYHFGSYNNAIRTAGFEPVRECNVADDVLLTDLQNVVDELEEIPTSRQYDEHGEFHSGTLHRRFGGYNSAIKAAGYEPTVYRDIADTELLADIRETADEQGNAPTSPEYTERGTYTARTVIQRFGTWSDAVEAAGCDPPCYNHYSDEQLLTELQRLADGRRAPTQREMAISGKYSPQVYRDRFGWWWQACVRANLVPHTRVPLRKQEYADFVEAAIQQKNPVTSIIGLLAAFTGLTQPLLGEFSTEWLDRLHSDKRDTLIIVPSEHLETTDDWVLRLPIKWHPPDSSGAEDLPLEGLLKWHQESQIVTLDQINAGGIKTRVRTIAEAARIDHHGIISNLRSSLAAHLIRQGAELWKAEMQVGFKHTNWGASEKIGIGDYLLWVYQMEGAPHHEYEPEGVFLDPPEDHYAPTR</sequence>
<dbReference type="Pfam" id="PF18780">
    <property type="entry name" value="HNH_repeat"/>
    <property type="match status" value="8"/>
</dbReference>
<dbReference type="Proteomes" id="UP000066737">
    <property type="component" value="Plasmid pSTJ003"/>
</dbReference>
<dbReference type="EMBL" id="LN831305">
    <property type="protein sequence ID" value="CQH65332.1"/>
    <property type="molecule type" value="Genomic_DNA"/>
</dbReference>
<reference evidence="2" key="1">
    <citation type="journal article" date="2016" name="Environ. Microbiol.">
        <title>The complete genome of a viable archaeum isolated from 123-million-year-old rock salt.</title>
        <authorList>
            <person name="Jaakkola S.T."/>
            <person name="Pfeiffer F."/>
            <person name="Ravantti J.J."/>
            <person name="Guo Q."/>
            <person name="Liu Y."/>
            <person name="Chen X."/>
            <person name="Ma H."/>
            <person name="Yang C."/>
            <person name="Oksanen H.M."/>
            <person name="Bamford D.H."/>
        </authorList>
    </citation>
    <scope>NUCLEOTIDE SEQUENCE</scope>
    <source>
        <strain evidence="2">JI20-1</strain>
        <plasmid evidence="2">Plasmid pSTJ003</plasmid>
    </source>
</reference>
<protein>
    <submittedName>
        <fullName evidence="1">Uncharacterized protein</fullName>
    </submittedName>
</protein>
<accession>A0A0U5HZF7</accession>
<dbReference type="RefSeq" id="WP_157534040.1">
    <property type="nucleotide sequence ID" value="NZ_LN831305.1"/>
</dbReference>
<evidence type="ECO:0000313" key="1">
    <source>
        <dbReference type="EMBL" id="CQH65332.1"/>
    </source>
</evidence>
<geneLocation type="plasmid" evidence="2">
    <name>pSTJ003</name>
</geneLocation>
<evidence type="ECO:0000313" key="2">
    <source>
        <dbReference type="Proteomes" id="UP000066737"/>
    </source>
</evidence>
<gene>
    <name evidence="1" type="ORF">HHUB_6101</name>
</gene>
<dbReference type="GeneID" id="43331125"/>
<dbReference type="OrthoDB" id="11472at2157"/>
<name>A0A0U5HZF7_9EURY</name>
<dbReference type="AlphaFoldDB" id="A0A0U5HZF7"/>